<keyword evidence="2" id="KW-1185">Reference proteome</keyword>
<evidence type="ECO:0000313" key="1">
    <source>
        <dbReference type="EMBL" id="MBO0414377.1"/>
    </source>
</evidence>
<dbReference type="EMBL" id="JAFLRD010000002">
    <property type="protein sequence ID" value="MBO0414377.1"/>
    <property type="molecule type" value="Genomic_DNA"/>
</dbReference>
<gene>
    <name evidence="1" type="ORF">J1C50_02545</name>
</gene>
<proteinExistence type="predicted"/>
<sequence length="84" mass="9721">MAKIDTLREARRALRHLRAAQSHFKQLPEALRREMSRQPPRQTPFIVELSPEVLWSLLEARYSVECARERVQLLIASVQGGSLK</sequence>
<organism evidence="1 2">
    <name type="scientific">Chromobacterium haemolyticum</name>
    <dbReference type="NCBI Taxonomy" id="394935"/>
    <lineage>
        <taxon>Bacteria</taxon>
        <taxon>Pseudomonadati</taxon>
        <taxon>Pseudomonadota</taxon>
        <taxon>Betaproteobacteria</taxon>
        <taxon>Neisseriales</taxon>
        <taxon>Chromobacteriaceae</taxon>
        <taxon>Chromobacterium</taxon>
    </lineage>
</organism>
<protein>
    <submittedName>
        <fullName evidence="1">Uncharacterized protein</fullName>
    </submittedName>
</protein>
<evidence type="ECO:0000313" key="2">
    <source>
        <dbReference type="Proteomes" id="UP000664349"/>
    </source>
</evidence>
<accession>A0ABS3GH50</accession>
<comment type="caution">
    <text evidence="1">The sequence shown here is derived from an EMBL/GenBank/DDBJ whole genome shotgun (WGS) entry which is preliminary data.</text>
</comment>
<dbReference type="Proteomes" id="UP000664349">
    <property type="component" value="Unassembled WGS sequence"/>
</dbReference>
<reference evidence="1 2" key="1">
    <citation type="submission" date="2021-03" db="EMBL/GenBank/DDBJ databases">
        <title>First Case of infection caused by Chromobacterium haemolyticum derived from water in China.</title>
        <authorList>
            <person name="Chen J."/>
            <person name="Liu C."/>
        </authorList>
    </citation>
    <scope>NUCLEOTIDE SEQUENCE [LARGE SCALE GENOMIC DNA]</scope>
    <source>
        <strain evidence="1 2">WJ-5</strain>
    </source>
</reference>
<dbReference type="RefSeq" id="WP_043593555.1">
    <property type="nucleotide sequence ID" value="NZ_JAEILV010000002.1"/>
</dbReference>
<name>A0ABS3GH50_9NEIS</name>